<evidence type="ECO:0000256" key="6">
    <source>
        <dbReference type="ARBA" id="ARBA00035293"/>
    </source>
</evidence>
<dbReference type="CDD" id="cd04465">
    <property type="entry name" value="S1_RPS1_repeat_ec2_hs2"/>
    <property type="match status" value="1"/>
</dbReference>
<dbReference type="GO" id="GO:0003729">
    <property type="term" value="F:mRNA binding"/>
    <property type="evidence" value="ECO:0007669"/>
    <property type="project" value="TreeGrafter"/>
</dbReference>
<name>A0A382EKK0_9ZZZZ</name>
<evidence type="ECO:0000256" key="8">
    <source>
        <dbReference type="SAM" id="MobiDB-lite"/>
    </source>
</evidence>
<evidence type="ECO:0000256" key="1">
    <source>
        <dbReference type="ARBA" id="ARBA00006767"/>
    </source>
</evidence>
<dbReference type="CDD" id="cd00164">
    <property type="entry name" value="S1_like"/>
    <property type="match status" value="1"/>
</dbReference>
<proteinExistence type="inferred from homology"/>
<dbReference type="EMBL" id="UINC01044879">
    <property type="protein sequence ID" value="SVB50929.1"/>
    <property type="molecule type" value="Genomic_DNA"/>
</dbReference>
<evidence type="ECO:0000256" key="5">
    <source>
        <dbReference type="ARBA" id="ARBA00023274"/>
    </source>
</evidence>
<feature type="non-terminal residue" evidence="10">
    <location>
        <position position="1"/>
    </location>
</feature>
<dbReference type="Gene3D" id="2.40.50.140">
    <property type="entry name" value="Nucleic acid-binding proteins"/>
    <property type="match status" value="6"/>
</dbReference>
<feature type="domain" description="S1 motif" evidence="9">
    <location>
        <begin position="36"/>
        <end position="97"/>
    </location>
</feature>
<keyword evidence="2" id="KW-0677">Repeat</keyword>
<dbReference type="SUPFAM" id="SSF50249">
    <property type="entry name" value="Nucleic acid-binding proteins"/>
    <property type="match status" value="6"/>
</dbReference>
<comment type="similarity">
    <text evidence="1">Belongs to the bacterial ribosomal protein bS1 family.</text>
</comment>
<dbReference type="FunFam" id="2.40.50.140:FF:000051">
    <property type="entry name" value="RNA-binding transcriptional accessory protein"/>
    <property type="match status" value="1"/>
</dbReference>
<keyword evidence="4" id="KW-0689">Ribosomal protein</keyword>
<dbReference type="PIRSF" id="PIRSF002111">
    <property type="entry name" value="RpsA"/>
    <property type="match status" value="1"/>
</dbReference>
<evidence type="ECO:0000256" key="2">
    <source>
        <dbReference type="ARBA" id="ARBA00022737"/>
    </source>
</evidence>
<keyword evidence="3" id="KW-0694">RNA-binding</keyword>
<feature type="domain" description="S1 motif" evidence="9">
    <location>
        <begin position="202"/>
        <end position="270"/>
    </location>
</feature>
<feature type="domain" description="S1 motif" evidence="9">
    <location>
        <begin position="115"/>
        <end position="181"/>
    </location>
</feature>
<dbReference type="PROSITE" id="PS50126">
    <property type="entry name" value="S1"/>
    <property type="match status" value="6"/>
</dbReference>
<dbReference type="GO" id="GO:0022627">
    <property type="term" value="C:cytosolic small ribosomal subunit"/>
    <property type="evidence" value="ECO:0007669"/>
    <property type="project" value="TreeGrafter"/>
</dbReference>
<dbReference type="InterPro" id="IPR000110">
    <property type="entry name" value="Ribosomal_bS1"/>
</dbReference>
<dbReference type="GO" id="GO:0003735">
    <property type="term" value="F:structural constituent of ribosome"/>
    <property type="evidence" value="ECO:0007669"/>
    <property type="project" value="InterPro"/>
</dbReference>
<protein>
    <recommendedName>
        <fullName evidence="6">Small ribosomal subunit protein bS1</fullName>
    </recommendedName>
    <alternativeName>
        <fullName evidence="7">30S ribosomal protein S1</fullName>
    </alternativeName>
</protein>
<dbReference type="SMART" id="SM00316">
    <property type="entry name" value="S1"/>
    <property type="match status" value="6"/>
</dbReference>
<organism evidence="10">
    <name type="scientific">marine metagenome</name>
    <dbReference type="NCBI Taxonomy" id="408172"/>
    <lineage>
        <taxon>unclassified sequences</taxon>
        <taxon>metagenomes</taxon>
        <taxon>ecological metagenomes</taxon>
    </lineage>
</organism>
<accession>A0A382EKK0</accession>
<evidence type="ECO:0000256" key="4">
    <source>
        <dbReference type="ARBA" id="ARBA00022980"/>
    </source>
</evidence>
<reference evidence="10" key="1">
    <citation type="submission" date="2018-05" db="EMBL/GenBank/DDBJ databases">
        <authorList>
            <person name="Lanie J.A."/>
            <person name="Ng W.-L."/>
            <person name="Kazmierczak K.M."/>
            <person name="Andrzejewski T.M."/>
            <person name="Davidsen T.M."/>
            <person name="Wayne K.J."/>
            <person name="Tettelin H."/>
            <person name="Glass J.I."/>
            <person name="Rusch D."/>
            <person name="Podicherti R."/>
            <person name="Tsui H.-C.T."/>
            <person name="Winkler M.E."/>
        </authorList>
    </citation>
    <scope>NUCLEOTIDE SEQUENCE</scope>
</reference>
<sequence>VKVVTEADLEKYDEQEIVSTKYHDEYANTFMDIREKEVVTGRVVGLTDRDVLVDIGFKSEGIIRRTEFKDLPEPGDEIDIFIQTFEDRRGNIILSKERADFKKRWQEIRDCFENEELISGIITRRIKGGMVVDLGVVQAFLPGPQLDIKPVTDFDEYLGVESEFKIVKFNELRENIVLSRKVILEGDLLEKRQAVLEDMEIGMVLEGMVKNITDFGAFVDLGGIDGLLHITDITWGRINHPSDRLALGEKITVQVIDFDVEKVRVSLGMKQLQPEPWIDIHDKYPLDSIIVGKIVNMMNYGVFIELEEGVEGLIHISEISWTRHIKHPSDIFKVGDKVEAKILNMDHEEKKISLGIKQLTENPWDTIENKYQIGTDHEGIVRNLTQFGAFIELEDGIDGLVHVSDMSWVQQVRHPKDILENGDKVNVRILDVSTEDRRLSLGIKQVEENPWDLIREEYPSGKIAKGTVLKVLDKGIIFTLSDNLEGIVPLKRMKEKQKKQLFEKFKEGDIHDVTVQEVDEEYKKIILIIDMDMEDEESGVDKKTVDSKLKDVEPEKN</sequence>
<feature type="region of interest" description="Disordered" evidence="8">
    <location>
        <begin position="536"/>
        <end position="557"/>
    </location>
</feature>
<evidence type="ECO:0000259" key="9">
    <source>
        <dbReference type="PROSITE" id="PS50126"/>
    </source>
</evidence>
<dbReference type="InterPro" id="IPR035104">
    <property type="entry name" value="Ribosomal_protein_S1-like"/>
</dbReference>
<feature type="domain" description="S1 motif" evidence="9">
    <location>
        <begin position="287"/>
        <end position="357"/>
    </location>
</feature>
<dbReference type="InterPro" id="IPR012340">
    <property type="entry name" value="NA-bd_OB-fold"/>
</dbReference>
<dbReference type="PRINTS" id="PR00681">
    <property type="entry name" value="RIBOSOMALS1"/>
</dbReference>
<evidence type="ECO:0000256" key="7">
    <source>
        <dbReference type="ARBA" id="ARBA00035517"/>
    </source>
</evidence>
<dbReference type="CDD" id="cd05688">
    <property type="entry name" value="S1_RPS1_repeat_ec3"/>
    <property type="match status" value="1"/>
</dbReference>
<feature type="domain" description="S1 motif" evidence="9">
    <location>
        <begin position="374"/>
        <end position="444"/>
    </location>
</feature>
<dbReference type="CDD" id="cd05687">
    <property type="entry name" value="S1_RPS1_repeat_ec1_hs1"/>
    <property type="match status" value="1"/>
</dbReference>
<dbReference type="Pfam" id="PF00575">
    <property type="entry name" value="S1"/>
    <property type="match status" value="5"/>
</dbReference>
<dbReference type="PANTHER" id="PTHR10724">
    <property type="entry name" value="30S RIBOSOMAL PROTEIN S1"/>
    <property type="match status" value="1"/>
</dbReference>
<gene>
    <name evidence="10" type="ORF">METZ01_LOCUS203783</name>
</gene>
<keyword evidence="5" id="KW-0687">Ribonucleoprotein</keyword>
<dbReference type="InterPro" id="IPR003029">
    <property type="entry name" value="S1_domain"/>
</dbReference>
<dbReference type="InterPro" id="IPR050437">
    <property type="entry name" value="Ribos_protein_bS1-like"/>
</dbReference>
<feature type="non-terminal residue" evidence="10">
    <location>
        <position position="557"/>
    </location>
</feature>
<evidence type="ECO:0000313" key="10">
    <source>
        <dbReference type="EMBL" id="SVB50929.1"/>
    </source>
</evidence>
<dbReference type="GO" id="GO:0006412">
    <property type="term" value="P:translation"/>
    <property type="evidence" value="ECO:0007669"/>
    <property type="project" value="InterPro"/>
</dbReference>
<dbReference type="PANTHER" id="PTHR10724:SF7">
    <property type="entry name" value="SMALL RIBOSOMAL SUBUNIT PROTEIN BS1C"/>
    <property type="match status" value="1"/>
</dbReference>
<evidence type="ECO:0000256" key="3">
    <source>
        <dbReference type="ARBA" id="ARBA00022884"/>
    </source>
</evidence>
<dbReference type="FunFam" id="2.40.50.140:FF:000011">
    <property type="entry name" value="30S ribosomal protein S1"/>
    <property type="match status" value="2"/>
</dbReference>
<feature type="compositionally biased region" description="Basic and acidic residues" evidence="8">
    <location>
        <begin position="539"/>
        <end position="557"/>
    </location>
</feature>
<feature type="domain" description="S1 motif" evidence="9">
    <location>
        <begin position="461"/>
        <end position="530"/>
    </location>
</feature>
<dbReference type="AlphaFoldDB" id="A0A382EKK0"/>